<dbReference type="AlphaFoldDB" id="A0A1G9SNV0"/>
<name>A0A1G9SNV0_9FIRM</name>
<keyword evidence="2" id="KW-1185">Reference proteome</keyword>
<sequence length="79" mass="8777">MFYFLRHIDRQAIVLIMQRVLSAIIPLKPYASCGYAPRCPCPSAPVQETTGVAIGDSVTMNLTGSQECPCQRTDVFQDR</sequence>
<dbReference type="OrthoDB" id="1634522at2"/>
<reference evidence="1 2" key="1">
    <citation type="submission" date="2016-10" db="EMBL/GenBank/DDBJ databases">
        <authorList>
            <person name="de Groot N.N."/>
        </authorList>
    </citation>
    <scope>NUCLEOTIDE SEQUENCE [LARGE SCALE GENOMIC DNA]</scope>
    <source>
        <strain evidence="1 2">DSM 16981</strain>
    </source>
</reference>
<dbReference type="RefSeq" id="WP_091648293.1">
    <property type="nucleotide sequence ID" value="NZ_FNHQ01000005.1"/>
</dbReference>
<dbReference type="Proteomes" id="UP000199309">
    <property type="component" value="Unassembled WGS sequence"/>
</dbReference>
<accession>A0A1G9SNV0</accession>
<gene>
    <name evidence="1" type="ORF">SAMN05660299_00768</name>
</gene>
<evidence type="ECO:0000313" key="2">
    <source>
        <dbReference type="Proteomes" id="UP000199309"/>
    </source>
</evidence>
<dbReference type="STRING" id="349095.SAMN05660299_00768"/>
<evidence type="ECO:0000313" key="1">
    <source>
        <dbReference type="EMBL" id="SDM36495.1"/>
    </source>
</evidence>
<dbReference type="EMBL" id="FNHQ01000005">
    <property type="protein sequence ID" value="SDM36495.1"/>
    <property type="molecule type" value="Genomic_DNA"/>
</dbReference>
<proteinExistence type="predicted"/>
<organism evidence="1 2">
    <name type="scientific">Megasphaera paucivorans</name>
    <dbReference type="NCBI Taxonomy" id="349095"/>
    <lineage>
        <taxon>Bacteria</taxon>
        <taxon>Bacillati</taxon>
        <taxon>Bacillota</taxon>
        <taxon>Negativicutes</taxon>
        <taxon>Veillonellales</taxon>
        <taxon>Veillonellaceae</taxon>
        <taxon>Megasphaera</taxon>
    </lineage>
</organism>
<protein>
    <submittedName>
        <fullName evidence="1">Uncharacterized protein</fullName>
    </submittedName>
</protein>